<evidence type="ECO:0000256" key="3">
    <source>
        <dbReference type="ARBA" id="ARBA00023134"/>
    </source>
</evidence>
<dbReference type="STRING" id="1182542.W9YL28"/>
<sequence length="202" mass="22809">MVVVGEPGALKTRLCYAMAENKVRDKASYIPTVFPPCDISFETDKKQYMATLLDTAGQEDYDRLRPLSYPQTDVFIMCFPLSTHPRNDMIIDNLRTKWVPEIRHFCPHAPFLLVGVLDTDDELWESYRVALGTKLGEGEKLAKELGALEYLECDPIVTMAGVQEVFKTVRFLSYHIVFLSEDVVGVRLLLLTSCGSGDCFCL</sequence>
<dbReference type="PROSITE" id="PS51420">
    <property type="entry name" value="RHO"/>
    <property type="match status" value="1"/>
</dbReference>
<reference evidence="4 5" key="1">
    <citation type="submission" date="2013-03" db="EMBL/GenBank/DDBJ databases">
        <title>The Genome Sequence of Capronia epimyces CBS 606.96.</title>
        <authorList>
            <consortium name="The Broad Institute Genomics Platform"/>
            <person name="Cuomo C."/>
            <person name="de Hoog S."/>
            <person name="Gorbushina A."/>
            <person name="Walker B."/>
            <person name="Young S.K."/>
            <person name="Zeng Q."/>
            <person name="Gargeya S."/>
            <person name="Fitzgerald M."/>
            <person name="Haas B."/>
            <person name="Abouelleil A."/>
            <person name="Allen A.W."/>
            <person name="Alvarado L."/>
            <person name="Arachchi H.M."/>
            <person name="Berlin A.M."/>
            <person name="Chapman S.B."/>
            <person name="Gainer-Dewar J."/>
            <person name="Goldberg J."/>
            <person name="Griggs A."/>
            <person name="Gujja S."/>
            <person name="Hansen M."/>
            <person name="Howarth C."/>
            <person name="Imamovic A."/>
            <person name="Ireland A."/>
            <person name="Larimer J."/>
            <person name="McCowan C."/>
            <person name="Murphy C."/>
            <person name="Pearson M."/>
            <person name="Poon T.W."/>
            <person name="Priest M."/>
            <person name="Roberts A."/>
            <person name="Saif S."/>
            <person name="Shea T."/>
            <person name="Sisk P."/>
            <person name="Sykes S."/>
            <person name="Wortman J."/>
            <person name="Nusbaum C."/>
            <person name="Birren B."/>
        </authorList>
    </citation>
    <scope>NUCLEOTIDE SEQUENCE [LARGE SCALE GENOMIC DNA]</scope>
    <source>
        <strain evidence="4 5">CBS 606.96</strain>
    </source>
</reference>
<evidence type="ECO:0008006" key="6">
    <source>
        <dbReference type="Google" id="ProtNLM"/>
    </source>
</evidence>
<dbReference type="SUPFAM" id="SSF52540">
    <property type="entry name" value="P-loop containing nucleoside triphosphate hydrolases"/>
    <property type="match status" value="1"/>
</dbReference>
<dbReference type="GO" id="GO:0005525">
    <property type="term" value="F:GTP binding"/>
    <property type="evidence" value="ECO:0007669"/>
    <property type="project" value="UniProtKB-KW"/>
</dbReference>
<dbReference type="GO" id="GO:0007264">
    <property type="term" value="P:small GTPase-mediated signal transduction"/>
    <property type="evidence" value="ECO:0007669"/>
    <property type="project" value="InterPro"/>
</dbReference>
<evidence type="ECO:0000313" key="5">
    <source>
        <dbReference type="Proteomes" id="UP000019478"/>
    </source>
</evidence>
<evidence type="ECO:0000256" key="1">
    <source>
        <dbReference type="ARBA" id="ARBA00022481"/>
    </source>
</evidence>
<dbReference type="InterPro" id="IPR027417">
    <property type="entry name" value="P-loop_NTPase"/>
</dbReference>
<dbReference type="Gene3D" id="3.40.50.300">
    <property type="entry name" value="P-loop containing nucleotide triphosphate hydrolases"/>
    <property type="match status" value="1"/>
</dbReference>
<dbReference type="RefSeq" id="XP_007731328.1">
    <property type="nucleotide sequence ID" value="XM_007733138.1"/>
</dbReference>
<keyword evidence="3" id="KW-0342">GTP-binding</keyword>
<dbReference type="AlphaFoldDB" id="W9YL28"/>
<dbReference type="CDD" id="cd00157">
    <property type="entry name" value="Rho"/>
    <property type="match status" value="1"/>
</dbReference>
<dbReference type="HOGENOM" id="CLU_041217_21_3_1"/>
<organism evidence="4 5">
    <name type="scientific">Capronia epimyces CBS 606.96</name>
    <dbReference type="NCBI Taxonomy" id="1182542"/>
    <lineage>
        <taxon>Eukaryota</taxon>
        <taxon>Fungi</taxon>
        <taxon>Dikarya</taxon>
        <taxon>Ascomycota</taxon>
        <taxon>Pezizomycotina</taxon>
        <taxon>Eurotiomycetes</taxon>
        <taxon>Chaetothyriomycetidae</taxon>
        <taxon>Chaetothyriales</taxon>
        <taxon>Herpotrichiellaceae</taxon>
        <taxon>Capronia</taxon>
    </lineage>
</organism>
<dbReference type="InterPro" id="IPR001806">
    <property type="entry name" value="Small_GTPase"/>
</dbReference>
<dbReference type="PANTHER" id="PTHR24072">
    <property type="entry name" value="RHO FAMILY GTPASE"/>
    <property type="match status" value="1"/>
</dbReference>
<evidence type="ECO:0000313" key="4">
    <source>
        <dbReference type="EMBL" id="EXJ89931.1"/>
    </source>
</evidence>
<dbReference type="EMBL" id="AMGY01000002">
    <property type="protein sequence ID" value="EXJ89931.1"/>
    <property type="molecule type" value="Genomic_DNA"/>
</dbReference>
<dbReference type="Proteomes" id="UP000019478">
    <property type="component" value="Unassembled WGS sequence"/>
</dbReference>
<keyword evidence="2" id="KW-0547">Nucleotide-binding</keyword>
<dbReference type="GO" id="GO:0003924">
    <property type="term" value="F:GTPase activity"/>
    <property type="evidence" value="ECO:0007669"/>
    <property type="project" value="InterPro"/>
</dbReference>
<proteinExistence type="predicted"/>
<name>W9YL28_9EURO</name>
<dbReference type="Pfam" id="PF00071">
    <property type="entry name" value="Ras"/>
    <property type="match status" value="1"/>
</dbReference>
<dbReference type="InterPro" id="IPR005225">
    <property type="entry name" value="Small_GTP-bd"/>
</dbReference>
<evidence type="ECO:0000256" key="2">
    <source>
        <dbReference type="ARBA" id="ARBA00022741"/>
    </source>
</evidence>
<keyword evidence="1" id="KW-0488">Methylation</keyword>
<accession>W9YL28</accession>
<comment type="caution">
    <text evidence="4">The sequence shown here is derived from an EMBL/GenBank/DDBJ whole genome shotgun (WGS) entry which is preliminary data.</text>
</comment>
<dbReference type="SMART" id="SM00174">
    <property type="entry name" value="RHO"/>
    <property type="match status" value="1"/>
</dbReference>
<dbReference type="OrthoDB" id="8830751at2759"/>
<gene>
    <name evidence="4" type="ORF">A1O3_02998</name>
</gene>
<dbReference type="GeneID" id="19167128"/>
<dbReference type="eggNOG" id="KOG0393">
    <property type="taxonomic scope" value="Eukaryota"/>
</dbReference>
<protein>
    <recommendedName>
        <fullName evidence="6">Rho family, other</fullName>
    </recommendedName>
</protein>
<dbReference type="InterPro" id="IPR003578">
    <property type="entry name" value="Small_GTPase_Rho"/>
</dbReference>
<keyword evidence="5" id="KW-1185">Reference proteome</keyword>
<dbReference type="NCBIfam" id="TIGR00231">
    <property type="entry name" value="small_GTP"/>
    <property type="match status" value="1"/>
</dbReference>